<dbReference type="SUPFAM" id="SSF82693">
    <property type="entry name" value="Multidrug efflux transporter AcrB pore domain, PN1, PN2, PC1 and PC2 subdomains"/>
    <property type="match status" value="2"/>
</dbReference>
<dbReference type="Gene3D" id="3.30.70.1440">
    <property type="entry name" value="Multidrug efflux transporter AcrB pore domain"/>
    <property type="match status" value="1"/>
</dbReference>
<dbReference type="RefSeq" id="WP_079653533.1">
    <property type="nucleotide sequence ID" value="NZ_LT670846.1"/>
</dbReference>
<feature type="transmembrane region" description="Helical" evidence="8">
    <location>
        <begin position="462"/>
        <end position="489"/>
    </location>
</feature>
<dbReference type="InterPro" id="IPR004763">
    <property type="entry name" value="CusA-like"/>
</dbReference>
<dbReference type="Gene3D" id="1.20.1640.10">
    <property type="entry name" value="Multidrug efflux transporter AcrB transmembrane domain"/>
    <property type="match status" value="2"/>
</dbReference>
<feature type="transmembrane region" description="Helical" evidence="8">
    <location>
        <begin position="979"/>
        <end position="1002"/>
    </location>
</feature>
<proteinExistence type="inferred from homology"/>
<evidence type="ECO:0000256" key="5">
    <source>
        <dbReference type="ARBA" id="ARBA00022692"/>
    </source>
</evidence>
<dbReference type="PANTHER" id="PTHR32063">
    <property type="match status" value="1"/>
</dbReference>
<keyword evidence="5 8" id="KW-0812">Transmembrane</keyword>
<keyword evidence="4" id="KW-1003">Cell membrane</keyword>
<accession>A0A1M6QRI4</accession>
<protein>
    <submittedName>
        <fullName evidence="9">Cobalt-zinc-cadmium resistance protein CzcA</fullName>
    </submittedName>
</protein>
<comment type="similarity">
    <text evidence="2">Belongs to the resistance-nodulation-cell division (RND) (TC 2.A.6) family.</text>
</comment>
<reference evidence="9 10" key="1">
    <citation type="submission" date="2016-11" db="EMBL/GenBank/DDBJ databases">
        <authorList>
            <person name="Jaros S."/>
            <person name="Januszkiewicz K."/>
            <person name="Wedrychowicz H."/>
        </authorList>
    </citation>
    <scope>NUCLEOTIDE SEQUENCE [LARGE SCALE GENOMIC DNA]</scope>
    <source>
        <strain evidence="9 10">DSM 19557</strain>
    </source>
</reference>
<evidence type="ECO:0000256" key="6">
    <source>
        <dbReference type="ARBA" id="ARBA00022989"/>
    </source>
</evidence>
<organism evidence="9 10">
    <name type="scientific">Thermocrinis minervae</name>
    <dbReference type="NCBI Taxonomy" id="381751"/>
    <lineage>
        <taxon>Bacteria</taxon>
        <taxon>Pseudomonadati</taxon>
        <taxon>Aquificota</taxon>
        <taxon>Aquificia</taxon>
        <taxon>Aquificales</taxon>
        <taxon>Aquificaceae</taxon>
        <taxon>Thermocrinis</taxon>
    </lineage>
</organism>
<evidence type="ECO:0000256" key="1">
    <source>
        <dbReference type="ARBA" id="ARBA00004651"/>
    </source>
</evidence>
<dbReference type="Proteomes" id="UP000189810">
    <property type="component" value="Chromosome I"/>
</dbReference>
<name>A0A1M6QRI4_9AQUI</name>
<dbReference type="GO" id="GO:0005886">
    <property type="term" value="C:plasma membrane"/>
    <property type="evidence" value="ECO:0007669"/>
    <property type="project" value="UniProtKB-SubCell"/>
</dbReference>
<dbReference type="InterPro" id="IPR001036">
    <property type="entry name" value="Acrflvin-R"/>
</dbReference>
<evidence type="ECO:0000313" key="9">
    <source>
        <dbReference type="EMBL" id="SHK22703.1"/>
    </source>
</evidence>
<dbReference type="Gene3D" id="3.30.70.1320">
    <property type="entry name" value="Multidrug efflux transporter AcrB pore domain like"/>
    <property type="match status" value="1"/>
</dbReference>
<dbReference type="EMBL" id="LT670846">
    <property type="protein sequence ID" value="SHK22703.1"/>
    <property type="molecule type" value="Genomic_DNA"/>
</dbReference>
<keyword evidence="6 8" id="KW-1133">Transmembrane helix</keyword>
<dbReference type="InterPro" id="IPR027463">
    <property type="entry name" value="AcrB_DN_DC_subdom"/>
</dbReference>
<dbReference type="PANTHER" id="PTHR32063:SF24">
    <property type="entry name" value="CATION EFFLUX SYSTEM (ACRB_ACRD_ACRF FAMILY)"/>
    <property type="match status" value="1"/>
</dbReference>
<feature type="transmembrane region" description="Helical" evidence="8">
    <location>
        <begin position="902"/>
        <end position="926"/>
    </location>
</feature>
<dbReference type="SUPFAM" id="SSF82714">
    <property type="entry name" value="Multidrug efflux transporter AcrB TolC docking domain, DN and DC subdomains"/>
    <property type="match status" value="2"/>
</dbReference>
<dbReference type="Gene3D" id="3.30.70.1430">
    <property type="entry name" value="Multidrug efflux transporter AcrB pore domain"/>
    <property type="match status" value="2"/>
</dbReference>
<dbReference type="AlphaFoldDB" id="A0A1M6QRI4"/>
<evidence type="ECO:0000256" key="2">
    <source>
        <dbReference type="ARBA" id="ARBA00010942"/>
    </source>
</evidence>
<dbReference type="PRINTS" id="PR00702">
    <property type="entry name" value="ACRIFLAVINRP"/>
</dbReference>
<evidence type="ECO:0000256" key="4">
    <source>
        <dbReference type="ARBA" id="ARBA00022475"/>
    </source>
</evidence>
<evidence type="ECO:0000256" key="7">
    <source>
        <dbReference type="ARBA" id="ARBA00023136"/>
    </source>
</evidence>
<feature type="transmembrane region" description="Helical" evidence="8">
    <location>
        <begin position="334"/>
        <end position="351"/>
    </location>
</feature>
<feature type="transmembrane region" description="Helical" evidence="8">
    <location>
        <begin position="356"/>
        <end position="374"/>
    </location>
</feature>
<feature type="transmembrane region" description="Helical" evidence="8">
    <location>
        <begin position="519"/>
        <end position="538"/>
    </location>
</feature>
<evidence type="ECO:0000256" key="3">
    <source>
        <dbReference type="ARBA" id="ARBA00022448"/>
    </source>
</evidence>
<keyword evidence="10" id="KW-1185">Reference proteome</keyword>
<evidence type="ECO:0000256" key="8">
    <source>
        <dbReference type="SAM" id="Phobius"/>
    </source>
</evidence>
<dbReference type="SUPFAM" id="SSF82866">
    <property type="entry name" value="Multidrug efflux transporter AcrB transmembrane domain"/>
    <property type="match status" value="2"/>
</dbReference>
<dbReference type="NCBIfam" id="TIGR00914">
    <property type="entry name" value="2A0601"/>
    <property type="match status" value="1"/>
</dbReference>
<dbReference type="STRING" id="381751.SAMN05444391_0354"/>
<sequence>MSAIISYRFFILVLMILLSAYGVYSFLRLPVDTFPDPTPVQVVVYTETPGLSAEETEVLVTRPIESSLSGIRDAQLVRSISLPGLSYVTVFFKDGTDVYQARNLVSQKLSEVQGKLPSGYTPRMGPNTSGLGNVLFYALVDQKGNYTLEDLKTLQIWKVKPMLTSVDGVEDISQWGPEKAYRVSLDPEKMLLLGVTFEDVIKALEEYNQTAGGGFTTGPEGDLVVRGIGRVRSLEDIKNIPVKKGEGYSITLGQVADVYPSELPNRRGAFTYNGQEVQGNIVLKRINVNTMELVEALKQRLKEVQSILPDGVKVDILYDQSYLTQKALQTIEKALLEGVLLVIGVVSLYLWNVRTAILIALSIPLTLTLSFILMEHANISGNLMSFGGLTIGIGLFADASVVVVENIFKHLSERPDKPKHTVILESLREVVRPVAFAVGIIVTVFLPIFSFESVEGKYYKPLALTIIFALISSLLVAFLFMPVLSFYLLKSGKEESLLFAKLRDAYLRLLNRAFAYRKYILVSVVFLFLSSLLLLSRIGTEFTPQLEEGALLVKSFLNPNVTLEEAKRVAKVVEETALKYPEVVRTFSNIGRAEVGEPEDVSYIETFIILKPAEEWKNFKSREEFEQILRKGLEGIPGVEFSFTQPIQMRIDELLSGVKSTLAVKVFGDDLKEINQIAYRVEEIIKGIKGAVDVETEAQSGKLQLRIVPDMEKLQRYDLTTADLMNLVSYALGGKEVGYLQEDSILFPIYLSLKDKDPKSIENLPLLLKDSSIVRLSDVARVEMAEGFLKIRRENGMRFALVQSDVSGRDLGSFVKEVQEKIAKEIKLPQGYFITFGGQFENQQRAMKKLAVVVPITVVLIFFLLLMNYRSVRDALIVMLNVPFATVGGVFALYLSGYNLSLPAAIGFIAVFGIATLNGVVLVSYIRSLVDEGMDVKEAVFLGALRRLRPILITASAASIGIVPMLLSRGVGSEMQKPLAVVVVGGIFTSTILTLIVLPLVYEKFGRSGNQQTYGKERS</sequence>
<feature type="transmembrane region" description="Helical" evidence="8">
    <location>
        <begin position="850"/>
        <end position="869"/>
    </location>
</feature>
<dbReference type="Gene3D" id="3.30.2090.10">
    <property type="entry name" value="Multidrug efflux transporter AcrB TolC docking domain, DN and DC subdomains"/>
    <property type="match status" value="2"/>
</dbReference>
<feature type="transmembrane region" description="Helical" evidence="8">
    <location>
        <begin position="429"/>
        <end position="450"/>
    </location>
</feature>
<gene>
    <name evidence="9" type="ORF">SAMN05444391_0354</name>
</gene>
<feature type="transmembrane region" description="Helical" evidence="8">
    <location>
        <begin position="386"/>
        <end position="408"/>
    </location>
</feature>
<dbReference type="OrthoDB" id="8270at2"/>
<dbReference type="GO" id="GO:0008324">
    <property type="term" value="F:monoatomic cation transmembrane transporter activity"/>
    <property type="evidence" value="ECO:0007669"/>
    <property type="project" value="InterPro"/>
</dbReference>
<keyword evidence="7 8" id="KW-0472">Membrane</keyword>
<dbReference type="Pfam" id="PF00873">
    <property type="entry name" value="ACR_tran"/>
    <property type="match status" value="1"/>
</dbReference>
<keyword evidence="3" id="KW-0813">Transport</keyword>
<feature type="transmembrane region" description="Helical" evidence="8">
    <location>
        <begin position="876"/>
        <end position="896"/>
    </location>
</feature>
<comment type="subcellular location">
    <subcellularLocation>
        <location evidence="1">Cell membrane</location>
        <topology evidence="1">Multi-pass membrane protein</topology>
    </subcellularLocation>
</comment>
<feature type="transmembrane region" description="Helical" evidence="8">
    <location>
        <begin position="7"/>
        <end position="27"/>
    </location>
</feature>
<feature type="transmembrane region" description="Helical" evidence="8">
    <location>
        <begin position="947"/>
        <end position="967"/>
    </location>
</feature>
<dbReference type="GO" id="GO:0042910">
    <property type="term" value="F:xenobiotic transmembrane transporter activity"/>
    <property type="evidence" value="ECO:0007669"/>
    <property type="project" value="TreeGrafter"/>
</dbReference>
<evidence type="ECO:0000313" key="10">
    <source>
        <dbReference type="Proteomes" id="UP000189810"/>
    </source>
</evidence>